<accession>A0A7S1TW07</accession>
<name>A0A7S1TW07_9STRA</name>
<organism evidence="1">
    <name type="scientific">Phaeomonas parva</name>
    <dbReference type="NCBI Taxonomy" id="124430"/>
    <lineage>
        <taxon>Eukaryota</taxon>
        <taxon>Sar</taxon>
        <taxon>Stramenopiles</taxon>
        <taxon>Ochrophyta</taxon>
        <taxon>Pinguiophyceae</taxon>
        <taxon>Pinguiochrysidales</taxon>
        <taxon>Pinguiochrysidaceae</taxon>
        <taxon>Phaeomonas</taxon>
    </lineage>
</organism>
<dbReference type="EMBL" id="HBGJ01010721">
    <property type="protein sequence ID" value="CAD9248312.1"/>
    <property type="molecule type" value="Transcribed_RNA"/>
</dbReference>
<dbReference type="AlphaFoldDB" id="A0A7S1TW07"/>
<reference evidence="1" key="1">
    <citation type="submission" date="2021-01" db="EMBL/GenBank/DDBJ databases">
        <authorList>
            <person name="Corre E."/>
            <person name="Pelletier E."/>
            <person name="Niang G."/>
            <person name="Scheremetjew M."/>
            <person name="Finn R."/>
            <person name="Kale V."/>
            <person name="Holt S."/>
            <person name="Cochrane G."/>
            <person name="Meng A."/>
            <person name="Brown T."/>
            <person name="Cohen L."/>
        </authorList>
    </citation>
    <scope>NUCLEOTIDE SEQUENCE</scope>
    <source>
        <strain evidence="1">CCMP2877</strain>
    </source>
</reference>
<sequence length="226" mass="25642">MAPRGPAPAWTTCAERVRRSFARLLHVAASCLRQRAQTFHPPLSLTRFLTLAVGDSAELRQALAMLDDPNVIAEVQQMMSDPKFKAEMEKYTSDPRFQQSVEQANEMLGESAAADMLKDPKVYEQYLKMFSTGKENMMRGVQHMQAAMADPKEMAAAMEMLKDPDTMAEVERMMADPEFQREMQQYTMGADFQNAMSRAKKQVDDMMKDPNKLANLQAQMEAMLKQ</sequence>
<evidence type="ECO:0008006" key="2">
    <source>
        <dbReference type="Google" id="ProtNLM"/>
    </source>
</evidence>
<proteinExistence type="predicted"/>
<evidence type="ECO:0000313" key="1">
    <source>
        <dbReference type="EMBL" id="CAD9248312.1"/>
    </source>
</evidence>
<gene>
    <name evidence="1" type="ORF">PPAR1163_LOCUS6671</name>
</gene>
<protein>
    <recommendedName>
        <fullName evidence="2">STI1 domain-containing protein</fullName>
    </recommendedName>
</protein>